<dbReference type="Proteomes" id="UP000499080">
    <property type="component" value="Unassembled WGS sequence"/>
</dbReference>
<evidence type="ECO:0008006" key="4">
    <source>
        <dbReference type="Google" id="ProtNLM"/>
    </source>
</evidence>
<evidence type="ECO:0000256" key="1">
    <source>
        <dbReference type="SAM" id="MobiDB-lite"/>
    </source>
</evidence>
<protein>
    <recommendedName>
        <fullName evidence="4">DDE-1 domain-containing protein</fullName>
    </recommendedName>
</protein>
<keyword evidence="3" id="KW-1185">Reference proteome</keyword>
<evidence type="ECO:0000313" key="2">
    <source>
        <dbReference type="EMBL" id="GBM97928.1"/>
    </source>
</evidence>
<proteinExistence type="predicted"/>
<dbReference type="AlphaFoldDB" id="A0A4Y2K7R9"/>
<gene>
    <name evidence="2" type="ORF">AVEN_228355_1</name>
</gene>
<comment type="caution">
    <text evidence="2">The sequence shown here is derived from an EMBL/GenBank/DDBJ whole genome shotgun (WGS) entry which is preliminary data.</text>
</comment>
<organism evidence="2 3">
    <name type="scientific">Araneus ventricosus</name>
    <name type="common">Orbweaver spider</name>
    <name type="synonym">Epeira ventricosa</name>
    <dbReference type="NCBI Taxonomy" id="182803"/>
    <lineage>
        <taxon>Eukaryota</taxon>
        <taxon>Metazoa</taxon>
        <taxon>Ecdysozoa</taxon>
        <taxon>Arthropoda</taxon>
        <taxon>Chelicerata</taxon>
        <taxon>Arachnida</taxon>
        <taxon>Araneae</taxon>
        <taxon>Araneomorphae</taxon>
        <taxon>Entelegynae</taxon>
        <taxon>Araneoidea</taxon>
        <taxon>Araneidae</taxon>
        <taxon>Araneus</taxon>
    </lineage>
</organism>
<dbReference type="EMBL" id="BGPR01004280">
    <property type="protein sequence ID" value="GBM97928.1"/>
    <property type="molecule type" value="Genomic_DNA"/>
</dbReference>
<name>A0A4Y2K7R9_ARAVE</name>
<feature type="region of interest" description="Disordered" evidence="1">
    <location>
        <begin position="97"/>
        <end position="120"/>
    </location>
</feature>
<accession>A0A4Y2K7R9</accession>
<dbReference type="OrthoDB" id="6463875at2759"/>
<evidence type="ECO:0000313" key="3">
    <source>
        <dbReference type="Proteomes" id="UP000499080"/>
    </source>
</evidence>
<reference evidence="2 3" key="1">
    <citation type="journal article" date="2019" name="Sci. Rep.">
        <title>Orb-weaving spider Araneus ventricosus genome elucidates the spidroin gene catalogue.</title>
        <authorList>
            <person name="Kono N."/>
            <person name="Nakamura H."/>
            <person name="Ohtoshi R."/>
            <person name="Moran D.A.P."/>
            <person name="Shinohara A."/>
            <person name="Yoshida Y."/>
            <person name="Fujiwara M."/>
            <person name="Mori M."/>
            <person name="Tomita M."/>
            <person name="Arakawa K."/>
        </authorList>
    </citation>
    <scope>NUCLEOTIDE SEQUENCE [LARGE SCALE GENOMIC DNA]</scope>
</reference>
<sequence length="120" mass="12896">MGLPSHTSHKPLDVAIYGSLKTAYNVSCSDFMVSNPGHTISIRDVAGIFGKAYLQVANPNIAIKGFASTGIEQLKSSIFTEEGFTPSLTTKIRHEKVEAEIPSSNNDPDEIDVTSDLSIL</sequence>